<dbReference type="GO" id="GO:0008233">
    <property type="term" value="F:peptidase activity"/>
    <property type="evidence" value="ECO:0007669"/>
    <property type="project" value="UniProtKB-KW"/>
</dbReference>
<dbReference type="Pfam" id="PF01136">
    <property type="entry name" value="Peptidase_U32"/>
    <property type="match status" value="1"/>
</dbReference>
<dbReference type="STRING" id="1797994.A2227_06525"/>
<protein>
    <submittedName>
        <fullName evidence="4">Uncharacterized protein</fullName>
    </submittedName>
</protein>
<evidence type="ECO:0000256" key="3">
    <source>
        <dbReference type="ARBA" id="ARBA00038374"/>
    </source>
</evidence>
<organism evidence="4 5">
    <name type="scientific">Candidatus Falkowbacteria bacterium RIFOXYA2_FULL_47_19</name>
    <dbReference type="NCBI Taxonomy" id="1797994"/>
    <lineage>
        <taxon>Bacteria</taxon>
        <taxon>Candidatus Falkowiibacteriota</taxon>
    </lineage>
</organism>
<dbReference type="SUPFAM" id="SSF51391">
    <property type="entry name" value="Thiamin phosphate synthase"/>
    <property type="match status" value="1"/>
</dbReference>
<dbReference type="Proteomes" id="UP000178367">
    <property type="component" value="Unassembled WGS sequence"/>
</dbReference>
<dbReference type="InterPro" id="IPR001539">
    <property type="entry name" value="Peptidase_U32"/>
</dbReference>
<accession>A0A1F5SJD2</accession>
<proteinExistence type="inferred from homology"/>
<dbReference type="AlphaFoldDB" id="A0A1F5SJD2"/>
<dbReference type="InterPro" id="IPR036206">
    <property type="entry name" value="ThiamineP_synth_sf"/>
</dbReference>
<evidence type="ECO:0000313" key="5">
    <source>
        <dbReference type="Proteomes" id="UP000178367"/>
    </source>
</evidence>
<comment type="caution">
    <text evidence="4">The sequence shown here is derived from an EMBL/GenBank/DDBJ whole genome shotgun (WGS) entry which is preliminary data.</text>
</comment>
<dbReference type="Gene3D" id="2.40.30.10">
    <property type="entry name" value="Translation factors"/>
    <property type="match status" value="1"/>
</dbReference>
<dbReference type="EMBL" id="MFGB01000014">
    <property type="protein sequence ID" value="OGF26752.1"/>
    <property type="molecule type" value="Genomic_DNA"/>
</dbReference>
<evidence type="ECO:0000256" key="2">
    <source>
        <dbReference type="ARBA" id="ARBA00022801"/>
    </source>
</evidence>
<name>A0A1F5SJD2_9BACT</name>
<sequence length="429" mass="48276">MKNHGQKFKMPELLAPAGNFEKMKTAFAFGADAVYLGIPDFSLRVRVNDFTIPEIKRAVEYAHGLKKKVYVTVNIFAHNEHLRKLPAHIAKLKAIGPDGIFISDPGILEEVKRAWPGVKLILSTQANCTNSRAARFWQKAGCKRVILARELDLKEIREIRARAPKLELECFVHGALCMAYSGRCFLSKYYNDRNANLGDCSQPCRWEYRAASIEPAGHGAVELHEEAHGTYILNSEDLCLIKRLPELIAAGLDAFKIEGRAKSVYYLACVVGAYRRAIDFACSAKAPEQVKDELEFLYRELETKTFNRGFTEGFMFGAGEGAQNLKNSHNYPAWEFCGQTVKCAKTSDDKYKVYVKVHNTLKSGERVEIICPGYDIMNMKIGPMFDVKKEKEINEAHGGAAGTMVVIESEKEIPVYSVWRRSIIRTFGL</sequence>
<dbReference type="InterPro" id="IPR051454">
    <property type="entry name" value="RNA/ubiquinone_mod_enzymes"/>
</dbReference>
<keyword evidence="1" id="KW-0645">Protease</keyword>
<comment type="similarity">
    <text evidence="3">Belongs to the peptidase U32 family.</text>
</comment>
<evidence type="ECO:0000256" key="1">
    <source>
        <dbReference type="ARBA" id="ARBA00022670"/>
    </source>
</evidence>
<gene>
    <name evidence="4" type="ORF">A2227_06525</name>
</gene>
<evidence type="ECO:0000313" key="4">
    <source>
        <dbReference type="EMBL" id="OGF26752.1"/>
    </source>
</evidence>
<reference evidence="4 5" key="1">
    <citation type="journal article" date="2016" name="Nat. Commun.">
        <title>Thousands of microbial genomes shed light on interconnected biogeochemical processes in an aquifer system.</title>
        <authorList>
            <person name="Anantharaman K."/>
            <person name="Brown C.T."/>
            <person name="Hug L.A."/>
            <person name="Sharon I."/>
            <person name="Castelle C.J."/>
            <person name="Probst A.J."/>
            <person name="Thomas B.C."/>
            <person name="Singh A."/>
            <person name="Wilkins M.J."/>
            <person name="Karaoz U."/>
            <person name="Brodie E.L."/>
            <person name="Williams K.H."/>
            <person name="Hubbard S.S."/>
            <person name="Banfield J.F."/>
        </authorList>
    </citation>
    <scope>NUCLEOTIDE SEQUENCE [LARGE SCALE GENOMIC DNA]</scope>
</reference>
<dbReference type="PANTHER" id="PTHR30217:SF6">
    <property type="entry name" value="TRNA HYDROXYLATION PROTEIN P"/>
    <property type="match status" value="1"/>
</dbReference>
<dbReference type="GO" id="GO:0006508">
    <property type="term" value="P:proteolysis"/>
    <property type="evidence" value="ECO:0007669"/>
    <property type="project" value="UniProtKB-KW"/>
</dbReference>
<keyword evidence="2" id="KW-0378">Hydrolase</keyword>
<dbReference type="PANTHER" id="PTHR30217">
    <property type="entry name" value="PEPTIDASE U32 FAMILY"/>
    <property type="match status" value="1"/>
</dbReference>
<dbReference type="PROSITE" id="PS01276">
    <property type="entry name" value="PEPTIDASE_U32"/>
    <property type="match status" value="1"/>
</dbReference>